<keyword evidence="2" id="KW-0472">Membrane</keyword>
<accession>A0AA88GKQ6</accession>
<evidence type="ECO:0000256" key="2">
    <source>
        <dbReference type="SAM" id="Phobius"/>
    </source>
</evidence>
<dbReference type="SUPFAM" id="SSF55073">
    <property type="entry name" value="Nucleotide cyclase"/>
    <property type="match status" value="1"/>
</dbReference>
<feature type="compositionally biased region" description="Polar residues" evidence="1">
    <location>
        <begin position="492"/>
        <end position="501"/>
    </location>
</feature>
<dbReference type="RefSeq" id="XP_044546434.1">
    <property type="nucleotide sequence ID" value="XM_044697817.1"/>
</dbReference>
<dbReference type="Gene3D" id="3.30.70.1230">
    <property type="entry name" value="Nucleotide cyclase"/>
    <property type="match status" value="1"/>
</dbReference>
<keyword evidence="2" id="KW-0812">Transmembrane</keyword>
<reference evidence="3 4" key="1">
    <citation type="journal article" date="2018" name="BMC Genomics">
        <title>The genome of Naegleria lovaniensis, the basis for a comparative approach to unravel pathogenicity factors of the human pathogenic amoeba N. fowleri.</title>
        <authorList>
            <person name="Liechti N."/>
            <person name="Schurch N."/>
            <person name="Bruggmann R."/>
            <person name="Wittwer M."/>
        </authorList>
    </citation>
    <scope>NUCLEOTIDE SEQUENCE [LARGE SCALE GENOMIC DNA]</scope>
    <source>
        <strain evidence="3 4">ATCC 30569</strain>
    </source>
</reference>
<keyword evidence="4" id="KW-1185">Reference proteome</keyword>
<name>A0AA88GKQ6_NAELO</name>
<feature type="region of interest" description="Disordered" evidence="1">
    <location>
        <begin position="492"/>
        <end position="530"/>
    </location>
</feature>
<evidence type="ECO:0000256" key="1">
    <source>
        <dbReference type="SAM" id="MobiDB-lite"/>
    </source>
</evidence>
<feature type="compositionally biased region" description="Polar residues" evidence="1">
    <location>
        <begin position="518"/>
        <end position="527"/>
    </location>
</feature>
<feature type="compositionally biased region" description="Polar residues" evidence="1">
    <location>
        <begin position="1"/>
        <end position="17"/>
    </location>
</feature>
<keyword evidence="2" id="KW-1133">Transmembrane helix</keyword>
<evidence type="ECO:0008006" key="5">
    <source>
        <dbReference type="Google" id="ProtNLM"/>
    </source>
</evidence>
<sequence length="847" mass="95057">MPKRNQIIQTPISTATSHSDEESMTEDVEKPFQPNSELSSSSIFRWCFSIKFCLSFLIAVFILFGVVIISAVWLGTLIPPNVVLSQDVRRADFNGIISKISRTLQEVELSTEAMKSQMNPLLDFNDFEKFELALYSAYKYDFQKTQGLVKTSHFGDNKGNGIGMTMIPSMGPILFNFTPAQAVVYFCNPDFDKYDHCKRNAAPDMVSSSGSTADFMNRCNAYPNLSSWFQSFVMETSVNFDTFVNFVTCFKLDVPDAKGNKFRQFFYKSLTVVSFSEYLHNMTMTISGSKSFIVELGTDYLLAIDKPDVKMTIKNTNGKVERKTAITVEDEKTNSVAKYIYTYLNNNLSSLTCNTHVTIESSTDYISMYRLCTASELNWLFVLSIPKWNYDKSIIIGVLVAIGCACIITVFGLTFSTVISLKIVKPFYNLMEQFEAVSNMDLNSVKVHSSKFYEVNQLQKHFLDMIGMIKQYRAFIPAHLLSQIEQHNSGAKYETTSTKQAAESKDELASRGQASHAAESSSTSDMNKSSLKRLSSKLSNVAKRNGSNMFSLFFEKKKITHMLIHMQGFSQILTQVENPTSCIEFLSQVFEQVNTVCRVSGGLIGGFSNDSLTISFNSSSDNAKHIEKAVQAGKSISEKLASKLKGTDTKKGQNSKLSNSQTSFRIAICSQDSICGNVGTNESKSFTIISNASRNLEAMIAVACHFDTGILVSETVHQTIQSLYHTRFVESIPNIPDDEYSSLEWTSSLAGNSSSLPWHFGDISSHKSSNIYEVGELSAHNADEWMYEMQEQEKKAIWKKYNMACKYMLTDHDLSQALSLLQEFSDEQHGTDKLALHHIEKCKQRIQ</sequence>
<feature type="region of interest" description="Disordered" evidence="1">
    <location>
        <begin position="1"/>
        <end position="37"/>
    </location>
</feature>
<proteinExistence type="predicted"/>
<organism evidence="3 4">
    <name type="scientific">Naegleria lovaniensis</name>
    <name type="common">Amoeba</name>
    <dbReference type="NCBI Taxonomy" id="51637"/>
    <lineage>
        <taxon>Eukaryota</taxon>
        <taxon>Discoba</taxon>
        <taxon>Heterolobosea</taxon>
        <taxon>Tetramitia</taxon>
        <taxon>Eutetramitia</taxon>
        <taxon>Vahlkampfiidae</taxon>
        <taxon>Naegleria</taxon>
    </lineage>
</organism>
<feature type="transmembrane region" description="Helical" evidence="2">
    <location>
        <begin position="394"/>
        <end position="421"/>
    </location>
</feature>
<dbReference type="EMBL" id="PYSW02000030">
    <property type="protein sequence ID" value="KAG2379172.1"/>
    <property type="molecule type" value="Genomic_DNA"/>
</dbReference>
<feature type="transmembrane region" description="Helical" evidence="2">
    <location>
        <begin position="52"/>
        <end position="74"/>
    </location>
</feature>
<comment type="caution">
    <text evidence="3">The sequence shown here is derived from an EMBL/GenBank/DDBJ whole genome shotgun (WGS) entry which is preliminary data.</text>
</comment>
<dbReference type="GeneID" id="68100264"/>
<protein>
    <recommendedName>
        <fullName evidence="5">Guanylate cyclase domain-containing protein</fullName>
    </recommendedName>
</protein>
<dbReference type="InterPro" id="IPR029787">
    <property type="entry name" value="Nucleotide_cyclase"/>
</dbReference>
<evidence type="ECO:0000313" key="4">
    <source>
        <dbReference type="Proteomes" id="UP000816034"/>
    </source>
</evidence>
<evidence type="ECO:0000313" key="3">
    <source>
        <dbReference type="EMBL" id="KAG2379172.1"/>
    </source>
</evidence>
<dbReference type="AlphaFoldDB" id="A0AA88GKQ6"/>
<dbReference type="Proteomes" id="UP000816034">
    <property type="component" value="Unassembled WGS sequence"/>
</dbReference>
<gene>
    <name evidence="3" type="ORF">C9374_007810</name>
</gene>